<dbReference type="AlphaFoldDB" id="A0A2U2B5Q0"/>
<dbReference type="Gene3D" id="2.60.120.260">
    <property type="entry name" value="Galactose-binding domain-like"/>
    <property type="match status" value="1"/>
</dbReference>
<evidence type="ECO:0000313" key="3">
    <source>
        <dbReference type="Proteomes" id="UP000244956"/>
    </source>
</evidence>
<dbReference type="InterPro" id="IPR008979">
    <property type="entry name" value="Galactose-bd-like_sf"/>
</dbReference>
<dbReference type="OrthoDB" id="5381604at2"/>
<name>A0A2U2B5Q0_9BACT</name>
<organism evidence="2 3">
    <name type="scientific">Marinilabilia rubra</name>
    <dbReference type="NCBI Taxonomy" id="2162893"/>
    <lineage>
        <taxon>Bacteria</taxon>
        <taxon>Pseudomonadati</taxon>
        <taxon>Bacteroidota</taxon>
        <taxon>Bacteroidia</taxon>
        <taxon>Marinilabiliales</taxon>
        <taxon>Marinilabiliaceae</taxon>
        <taxon>Marinilabilia</taxon>
    </lineage>
</organism>
<comment type="caution">
    <text evidence="2">The sequence shown here is derived from an EMBL/GenBank/DDBJ whole genome shotgun (WGS) entry which is preliminary data.</text>
</comment>
<accession>A0A2U2B5Q0</accession>
<keyword evidence="1" id="KW-0732">Signal</keyword>
<dbReference type="SUPFAM" id="SSF49785">
    <property type="entry name" value="Galactose-binding domain-like"/>
    <property type="match status" value="1"/>
</dbReference>
<dbReference type="RefSeq" id="WP_109265462.1">
    <property type="nucleotide sequence ID" value="NZ_QEWP01000015.1"/>
</dbReference>
<keyword evidence="3" id="KW-1185">Reference proteome</keyword>
<dbReference type="Proteomes" id="UP000244956">
    <property type="component" value="Unassembled WGS sequence"/>
</dbReference>
<feature type="chain" id="PRO_5015526587" description="Secretion system C-terminal sorting domain-containing protein" evidence="1">
    <location>
        <begin position="21"/>
        <end position="430"/>
    </location>
</feature>
<gene>
    <name evidence="2" type="ORF">DDZ16_15855</name>
</gene>
<evidence type="ECO:0008006" key="4">
    <source>
        <dbReference type="Google" id="ProtNLM"/>
    </source>
</evidence>
<protein>
    <recommendedName>
        <fullName evidence="4">Secretion system C-terminal sorting domain-containing protein</fullName>
    </recommendedName>
</protein>
<evidence type="ECO:0000313" key="2">
    <source>
        <dbReference type="EMBL" id="PWD98401.1"/>
    </source>
</evidence>
<proteinExistence type="predicted"/>
<dbReference type="EMBL" id="QEWP01000015">
    <property type="protein sequence ID" value="PWD98401.1"/>
    <property type="molecule type" value="Genomic_DNA"/>
</dbReference>
<feature type="signal peptide" evidence="1">
    <location>
        <begin position="1"/>
        <end position="20"/>
    </location>
</feature>
<evidence type="ECO:0000256" key="1">
    <source>
        <dbReference type="SAM" id="SignalP"/>
    </source>
</evidence>
<sequence>MKKIFTILAMFIATTGMLRAVDLPLDFESAPGDYAFNDFDGGETTVISNPQSSGINTSSQVAQMIKNAGQTWGGSLITLDNPIDFSTNKTFKVKVFSPKAGAKLLLKVENLNDSGVNFEKEVATTKANEWEELTFDFSLINTGNSYQKVVFIFDLGTMGDGSADFTYLFDDVRLVNEPTGLDQIDLPVDFESSATDYTLTDFGGNSTELGVDPENANNTVAVSTKTAGAQTWAGTTISTPYGFASPIPFTADNTMMTVMVYSPSAGIPVRFKVEDSNDNTLTAETEVTTTVANQWEKLVFDLSNVVNGTMAFDINTNYDKASIFFDFGTTPASDEIFYWDDVMMSVPTATVSVESGDVNIYVSKRNLLIANVADYVGGLIEVYDISGKKVCVENISENRESINLKANGIFIVRIFDADKGFVNATKVIVH</sequence>
<reference evidence="2 3" key="1">
    <citation type="submission" date="2018-05" db="EMBL/GenBank/DDBJ databases">
        <title>Marinilabilia rubrum sp. nov., isolated from saltern sediment.</title>
        <authorList>
            <person name="Zhang R."/>
        </authorList>
    </citation>
    <scope>NUCLEOTIDE SEQUENCE [LARGE SCALE GENOMIC DNA]</scope>
    <source>
        <strain evidence="2 3">WTE16</strain>
    </source>
</reference>